<keyword evidence="2" id="KW-1185">Reference proteome</keyword>
<proteinExistence type="predicted"/>
<reference evidence="1 2" key="1">
    <citation type="submission" date="2018-06" db="EMBL/GenBank/DDBJ databases">
        <title>Complete genome sequencing of Azospirillum sp. M2T2B2.</title>
        <authorList>
            <person name="Heo J."/>
            <person name="Kim S.-J."/>
            <person name="Kwon S.-W."/>
            <person name="Anandham R."/>
        </authorList>
    </citation>
    <scope>NUCLEOTIDE SEQUENCE [LARGE SCALE GENOMIC DNA]</scope>
    <source>
        <strain evidence="1 2">M2T2B2</strain>
        <plasmid evidence="1 2">unnamed1</plasmid>
    </source>
</reference>
<evidence type="ECO:0000313" key="1">
    <source>
        <dbReference type="EMBL" id="AWU95639.1"/>
    </source>
</evidence>
<dbReference type="EMBL" id="CP029830">
    <property type="protein sequence ID" value="AWU95639.1"/>
    <property type="molecule type" value="Genomic_DNA"/>
</dbReference>
<name>A0A2U9SDB4_9PROT</name>
<dbReference type="Proteomes" id="UP000249605">
    <property type="component" value="Plasmid unnamed1"/>
</dbReference>
<dbReference type="AlphaFoldDB" id="A0A2U9SDB4"/>
<geneLocation type="plasmid" evidence="1 2">
    <name>unnamed1</name>
</geneLocation>
<dbReference type="OrthoDB" id="8232020at2"/>
<keyword evidence="1" id="KW-0614">Plasmid</keyword>
<evidence type="ECO:0000313" key="2">
    <source>
        <dbReference type="Proteomes" id="UP000249605"/>
    </source>
</evidence>
<gene>
    <name evidence="1" type="ORF">DM194_15180</name>
</gene>
<dbReference type="KEGG" id="azm:DM194_15180"/>
<organism evidence="1 2">
    <name type="scientific">Azospirillum ramasamyi</name>
    <dbReference type="NCBI Taxonomy" id="682998"/>
    <lineage>
        <taxon>Bacteria</taxon>
        <taxon>Pseudomonadati</taxon>
        <taxon>Pseudomonadota</taxon>
        <taxon>Alphaproteobacteria</taxon>
        <taxon>Rhodospirillales</taxon>
        <taxon>Azospirillaceae</taxon>
        <taxon>Azospirillum</taxon>
    </lineage>
</organism>
<accession>A0A2U9SDB4</accession>
<protein>
    <submittedName>
        <fullName evidence="1">Uncharacterized protein</fullName>
    </submittedName>
</protein>
<sequence length="127" mass="13896">MSSVAERIRSGTKASVAIPEFVDEFLAAGSRELRLAMIAVDPPPTGSARIDALLGAVAEYLAKQHRLACVPSWVGNMERILDEPWFTTGVDTPGMREYLAVSSPAEFRHHNIFTEEAPLRRAASRGM</sequence>